<protein>
    <submittedName>
        <fullName evidence="2">Uncharacterized protein</fullName>
    </submittedName>
</protein>
<evidence type="ECO:0000313" key="2">
    <source>
        <dbReference type="EMBL" id="MPM65202.1"/>
    </source>
</evidence>
<gene>
    <name evidence="2" type="ORF">SDC9_112095</name>
</gene>
<proteinExistence type="predicted"/>
<sequence>MPFARTTSGLMLRETESSTFSPSYTMVAEAGMLTWAIALEASVVFRRRLKLNFPASRYFCDTVHWPEYSRLSPAFSRLSTPPSKAAVTILSSASYSVMGTVMSSVPLLVTVAFTVTGPGAFSVVGSMLSSKPMLLASVRAIAPRLRAISRIAAAMANTLFCMWIWAVVKARPLLPARAALRTIFQGCTTVFYGKS</sequence>
<dbReference type="EMBL" id="VSSQ01020388">
    <property type="protein sequence ID" value="MPM65202.1"/>
    <property type="molecule type" value="Genomic_DNA"/>
</dbReference>
<keyword evidence="1" id="KW-1133">Transmembrane helix</keyword>
<organism evidence="2">
    <name type="scientific">bioreactor metagenome</name>
    <dbReference type="NCBI Taxonomy" id="1076179"/>
    <lineage>
        <taxon>unclassified sequences</taxon>
        <taxon>metagenomes</taxon>
        <taxon>ecological metagenomes</taxon>
    </lineage>
</organism>
<accession>A0A645BIV3</accession>
<reference evidence="2" key="1">
    <citation type="submission" date="2019-08" db="EMBL/GenBank/DDBJ databases">
        <authorList>
            <person name="Kucharzyk K."/>
            <person name="Murdoch R.W."/>
            <person name="Higgins S."/>
            <person name="Loffler F."/>
        </authorList>
    </citation>
    <scope>NUCLEOTIDE SEQUENCE</scope>
</reference>
<dbReference type="AlphaFoldDB" id="A0A645BIV3"/>
<name>A0A645BIV3_9ZZZZ</name>
<feature type="transmembrane region" description="Helical" evidence="1">
    <location>
        <begin position="24"/>
        <end position="45"/>
    </location>
</feature>
<keyword evidence="1" id="KW-0812">Transmembrane</keyword>
<comment type="caution">
    <text evidence="2">The sequence shown here is derived from an EMBL/GenBank/DDBJ whole genome shotgun (WGS) entry which is preliminary data.</text>
</comment>
<feature type="transmembrane region" description="Helical" evidence="1">
    <location>
        <begin position="148"/>
        <end position="168"/>
    </location>
</feature>
<keyword evidence="1" id="KW-0472">Membrane</keyword>
<feature type="transmembrane region" description="Helical" evidence="1">
    <location>
        <begin position="105"/>
        <end position="128"/>
    </location>
</feature>
<evidence type="ECO:0000256" key="1">
    <source>
        <dbReference type="SAM" id="Phobius"/>
    </source>
</evidence>